<gene>
    <name evidence="5" type="ORF">GBAR_LOCUS23732</name>
</gene>
<organism evidence="5 6">
    <name type="scientific">Geodia barretti</name>
    <name type="common">Barrett's horny sponge</name>
    <dbReference type="NCBI Taxonomy" id="519541"/>
    <lineage>
        <taxon>Eukaryota</taxon>
        <taxon>Metazoa</taxon>
        <taxon>Porifera</taxon>
        <taxon>Demospongiae</taxon>
        <taxon>Heteroscleromorpha</taxon>
        <taxon>Tetractinellida</taxon>
        <taxon>Astrophorina</taxon>
        <taxon>Geodiidae</taxon>
        <taxon>Geodia</taxon>
    </lineage>
</organism>
<name>A0AA35T6T1_GEOBA</name>
<keyword evidence="3" id="KW-0808">Transferase</keyword>
<dbReference type="PANTHER" id="PTHR42832:SF1">
    <property type="entry name" value="GLUTAMATE-PYRUVATE AMINOTRANSFERASE ALAC"/>
    <property type="match status" value="1"/>
</dbReference>
<protein>
    <submittedName>
        <fullName evidence="5">Glutamate-pyruvate aminotransferase AlaC</fullName>
    </submittedName>
</protein>
<dbReference type="AlphaFoldDB" id="A0AA35T6T1"/>
<dbReference type="CDD" id="cd00609">
    <property type="entry name" value="AAT_like"/>
    <property type="match status" value="1"/>
</dbReference>
<evidence type="ECO:0000256" key="1">
    <source>
        <dbReference type="ARBA" id="ARBA00001933"/>
    </source>
</evidence>
<dbReference type="GO" id="GO:0008483">
    <property type="term" value="F:transaminase activity"/>
    <property type="evidence" value="ECO:0007669"/>
    <property type="project" value="UniProtKB-KW"/>
</dbReference>
<dbReference type="PANTHER" id="PTHR42832">
    <property type="entry name" value="AMINO ACID AMINOTRANSFERASE"/>
    <property type="match status" value="1"/>
</dbReference>
<dbReference type="SUPFAM" id="SSF53383">
    <property type="entry name" value="PLP-dependent transferases"/>
    <property type="match status" value="1"/>
</dbReference>
<dbReference type="InterPro" id="IPR050881">
    <property type="entry name" value="LL-DAP_aminotransferase"/>
</dbReference>
<dbReference type="InterPro" id="IPR015422">
    <property type="entry name" value="PyrdxlP-dep_Trfase_small"/>
</dbReference>
<dbReference type="Gene3D" id="3.40.640.10">
    <property type="entry name" value="Type I PLP-dependent aspartate aminotransferase-like (Major domain)"/>
    <property type="match status" value="1"/>
</dbReference>
<dbReference type="Proteomes" id="UP001174909">
    <property type="component" value="Unassembled WGS sequence"/>
</dbReference>
<dbReference type="InterPro" id="IPR015424">
    <property type="entry name" value="PyrdxlP-dep_Trfase"/>
</dbReference>
<comment type="cofactor">
    <cofactor evidence="1">
        <name>pyridoxal 5'-phosphate</name>
        <dbReference type="ChEBI" id="CHEBI:597326"/>
    </cofactor>
</comment>
<dbReference type="InterPro" id="IPR004839">
    <property type="entry name" value="Aminotransferase_I/II_large"/>
</dbReference>
<dbReference type="InterPro" id="IPR015421">
    <property type="entry name" value="PyrdxlP-dep_Trfase_major"/>
</dbReference>
<keyword evidence="6" id="KW-1185">Reference proteome</keyword>
<feature type="domain" description="Aminotransferase class I/classII large" evidence="4">
    <location>
        <begin position="18"/>
        <end position="371"/>
    </location>
</feature>
<dbReference type="GO" id="GO:0030170">
    <property type="term" value="F:pyridoxal phosphate binding"/>
    <property type="evidence" value="ECO:0007669"/>
    <property type="project" value="InterPro"/>
</dbReference>
<dbReference type="Gene3D" id="3.90.1150.10">
    <property type="entry name" value="Aspartate Aminotransferase, domain 1"/>
    <property type="match status" value="1"/>
</dbReference>
<dbReference type="Pfam" id="PF00155">
    <property type="entry name" value="Aminotran_1_2"/>
    <property type="match status" value="1"/>
</dbReference>
<evidence type="ECO:0000313" key="6">
    <source>
        <dbReference type="Proteomes" id="UP001174909"/>
    </source>
</evidence>
<keyword evidence="2 5" id="KW-0032">Aminotransferase</keyword>
<evidence type="ECO:0000256" key="3">
    <source>
        <dbReference type="ARBA" id="ARBA00022679"/>
    </source>
</evidence>
<evidence type="ECO:0000313" key="5">
    <source>
        <dbReference type="EMBL" id="CAI8042800.1"/>
    </source>
</evidence>
<accession>A0AA35T6T1</accession>
<evidence type="ECO:0000256" key="2">
    <source>
        <dbReference type="ARBA" id="ARBA00022576"/>
    </source>
</evidence>
<dbReference type="EMBL" id="CASHTH010003283">
    <property type="protein sequence ID" value="CAI8042800.1"/>
    <property type="molecule type" value="Genomic_DNA"/>
</dbReference>
<sequence>MFGKLKQLTHERRQEGIDIIDLGMGNPNQPTPQPIIDKLSEAAQELRNHRYSASRGIYNLRREVSWYYERRFGVDIDPDEEAIAVIGTKEGLGHLALALIDNGDLAMVPNPTFPIHMYSIVLAGGSVVSIPLTEENDFIPSLTEITRDIWPRPKVLILSFPHNPTGAVVDLGFFEEIVAFAKRQEIIVIHDLAYADIVFDGYKAPSLLQAKGAKDIGIEFISLSKSYNMAGWRCGFAAGNREIVEALARIKGYYDYGIFAPIQVAAIMALRTPEDTVMENAAVYQKRRNVLVDGLNRIGWKVPKPQASMFVWAPIPEAWKHLNSMEFAMKLLSEAEVCVSPGAGFGHNGEGYIRIALVENEDRIRQAVRQIRKALFG</sequence>
<evidence type="ECO:0000259" key="4">
    <source>
        <dbReference type="Pfam" id="PF00155"/>
    </source>
</evidence>
<proteinExistence type="predicted"/>
<reference evidence="5" key="1">
    <citation type="submission" date="2023-03" db="EMBL/GenBank/DDBJ databases">
        <authorList>
            <person name="Steffen K."/>
            <person name="Cardenas P."/>
        </authorList>
    </citation>
    <scope>NUCLEOTIDE SEQUENCE</scope>
</reference>
<comment type="caution">
    <text evidence="5">The sequence shown here is derived from an EMBL/GenBank/DDBJ whole genome shotgun (WGS) entry which is preliminary data.</text>
</comment>